<dbReference type="AlphaFoldDB" id="A0A6S6Z5W7"/>
<dbReference type="GO" id="GO:0006865">
    <property type="term" value="P:amino acid transport"/>
    <property type="evidence" value="ECO:0007669"/>
    <property type="project" value="UniProtKB-KW"/>
</dbReference>
<dbReference type="InterPro" id="IPR004841">
    <property type="entry name" value="AA-permease/SLC12A_dom"/>
</dbReference>
<feature type="transmembrane region" description="Helical" evidence="10">
    <location>
        <begin position="278"/>
        <end position="303"/>
    </location>
</feature>
<dbReference type="GO" id="GO:0055085">
    <property type="term" value="P:transmembrane transport"/>
    <property type="evidence" value="ECO:0007669"/>
    <property type="project" value="InterPro"/>
</dbReference>
<dbReference type="PROSITE" id="PS00218">
    <property type="entry name" value="AMINO_ACID_PERMEASE_1"/>
    <property type="match status" value="1"/>
</dbReference>
<reference evidence="12 13" key="1">
    <citation type="submission" date="2020-04" db="EMBL/GenBank/DDBJ databases">
        <authorList>
            <person name="De Canck E."/>
        </authorList>
    </citation>
    <scope>NUCLEOTIDE SEQUENCE [LARGE SCALE GENOMIC DNA]</scope>
    <source>
        <strain evidence="12 13">LMG 3431</strain>
    </source>
</reference>
<feature type="transmembrane region" description="Helical" evidence="10">
    <location>
        <begin position="403"/>
        <end position="426"/>
    </location>
</feature>
<dbReference type="Gene3D" id="1.20.1740.10">
    <property type="entry name" value="Amino acid/polyamine transporter I"/>
    <property type="match status" value="1"/>
</dbReference>
<feature type="transmembrane region" description="Helical" evidence="10">
    <location>
        <begin position="19"/>
        <end position="38"/>
    </location>
</feature>
<comment type="similarity">
    <text evidence="2">Belongs to the amino acid-polyamine-organocation (APC) superfamily. Amino acid transporter (AAT) (TC 2.A.3.1) family.</text>
</comment>
<evidence type="ECO:0000259" key="11">
    <source>
        <dbReference type="Pfam" id="PF00324"/>
    </source>
</evidence>
<dbReference type="Pfam" id="PF00324">
    <property type="entry name" value="AA_permease"/>
    <property type="match status" value="1"/>
</dbReference>
<dbReference type="GO" id="GO:0005886">
    <property type="term" value="C:plasma membrane"/>
    <property type="evidence" value="ECO:0007669"/>
    <property type="project" value="UniProtKB-SubCell"/>
</dbReference>
<protein>
    <submittedName>
        <fullName evidence="12">Proline-specific permease ProY</fullName>
    </submittedName>
</protein>
<feature type="transmembrane region" description="Helical" evidence="10">
    <location>
        <begin position="84"/>
        <end position="113"/>
    </location>
</feature>
<dbReference type="InterPro" id="IPR004840">
    <property type="entry name" value="Amino_acid_permease_CS"/>
</dbReference>
<evidence type="ECO:0000256" key="5">
    <source>
        <dbReference type="ARBA" id="ARBA00022519"/>
    </source>
</evidence>
<dbReference type="Proteomes" id="UP000494108">
    <property type="component" value="Unassembled WGS sequence"/>
</dbReference>
<feature type="transmembrane region" description="Helical" evidence="10">
    <location>
        <begin position="335"/>
        <end position="356"/>
    </location>
</feature>
<evidence type="ECO:0000256" key="10">
    <source>
        <dbReference type="SAM" id="Phobius"/>
    </source>
</evidence>
<dbReference type="EMBL" id="CADIJX010000004">
    <property type="protein sequence ID" value="CAB3661453.1"/>
    <property type="molecule type" value="Genomic_DNA"/>
</dbReference>
<keyword evidence="5" id="KW-0997">Cell inner membrane</keyword>
<feature type="transmembrane region" description="Helical" evidence="10">
    <location>
        <begin position="248"/>
        <end position="266"/>
    </location>
</feature>
<keyword evidence="4" id="KW-1003">Cell membrane</keyword>
<evidence type="ECO:0000256" key="7">
    <source>
        <dbReference type="ARBA" id="ARBA00022970"/>
    </source>
</evidence>
<feature type="transmembrane region" description="Helical" evidence="10">
    <location>
        <begin position="362"/>
        <end position="382"/>
    </location>
</feature>
<keyword evidence="7" id="KW-0029">Amino-acid transport</keyword>
<feature type="transmembrane region" description="Helical" evidence="10">
    <location>
        <begin position="158"/>
        <end position="176"/>
    </location>
</feature>
<comment type="subcellular location">
    <subcellularLocation>
        <location evidence="1">Cell inner membrane</location>
        <topology evidence="1">Multi-pass membrane protein</topology>
    </subcellularLocation>
</comment>
<dbReference type="FunFam" id="1.20.1740.10:FF:000001">
    <property type="entry name" value="Amino acid permease"/>
    <property type="match status" value="1"/>
</dbReference>
<keyword evidence="9 10" id="KW-0472">Membrane</keyword>
<evidence type="ECO:0000313" key="12">
    <source>
        <dbReference type="EMBL" id="CAB3661453.1"/>
    </source>
</evidence>
<evidence type="ECO:0000256" key="2">
    <source>
        <dbReference type="ARBA" id="ARBA00008583"/>
    </source>
</evidence>
<dbReference type="PANTHER" id="PTHR43495">
    <property type="entry name" value="GABA PERMEASE"/>
    <property type="match status" value="1"/>
</dbReference>
<evidence type="ECO:0000256" key="8">
    <source>
        <dbReference type="ARBA" id="ARBA00022989"/>
    </source>
</evidence>
<feature type="transmembrane region" description="Helical" evidence="10">
    <location>
        <begin position="44"/>
        <end position="63"/>
    </location>
</feature>
<gene>
    <name evidence="12" type="primary">proY_2</name>
    <name evidence="12" type="ORF">LMG3431_03353</name>
</gene>
<keyword evidence="6 10" id="KW-0812">Transmembrane</keyword>
<evidence type="ECO:0000313" key="13">
    <source>
        <dbReference type="Proteomes" id="UP000494108"/>
    </source>
</evidence>
<evidence type="ECO:0000256" key="3">
    <source>
        <dbReference type="ARBA" id="ARBA00022448"/>
    </source>
</evidence>
<proteinExistence type="inferred from homology"/>
<accession>A0A6S6Z5W7</accession>
<evidence type="ECO:0000256" key="9">
    <source>
        <dbReference type="ARBA" id="ARBA00023136"/>
    </source>
</evidence>
<feature type="transmembrane region" description="Helical" evidence="10">
    <location>
        <begin position="125"/>
        <end position="146"/>
    </location>
</feature>
<evidence type="ECO:0000256" key="6">
    <source>
        <dbReference type="ARBA" id="ARBA00022692"/>
    </source>
</evidence>
<dbReference type="PIRSF" id="PIRSF006060">
    <property type="entry name" value="AA_transporter"/>
    <property type="match status" value="1"/>
</dbReference>
<keyword evidence="13" id="KW-1185">Reference proteome</keyword>
<evidence type="ECO:0000256" key="1">
    <source>
        <dbReference type="ARBA" id="ARBA00004429"/>
    </source>
</evidence>
<sequence>MNQDGSHLRRGLNARHIRFMALGSAIGTGLFYGSASAIQRAGPSVLLAYLIGGAAIFLTMRALGEMAVRTPVSGSFGHYATRYLGPYLGFLTGWSYAFSMLMVCLADVTVFGLYMSFWFPDTPRWIWVLGIVLVIGGLNLCSVRVFGELEFWLSLLKVVAIVAMIAAGLGVLLAGIQPGGATALGGAGFSNLWRHGGFFPNGVHGTIASFSVVMFAFGGIEVIGMTAGEARDPQRMIPKAINSVPLRILLFYVLTLTVLMAIFPWPGINGDSSPFVQIFSSLGLGSAASVLNLVVISAIVSAINSDIFSTGRMLYGMAANGQAPMVFSRLSRFGVPWMTVLVMGVALLGGVVLNYLLPDKLFMTFASMVTFSVVWVWLMILLSQVAMRRELGRQGAAALHFPVPFWPWGQIFAIVFMLFIFVVLGVFPDTRLALYVGAGWLAVLTVAYWLWVRPNRPGGAPVVSQSP</sequence>
<feature type="transmembrane region" description="Helical" evidence="10">
    <location>
        <begin position="432"/>
        <end position="451"/>
    </location>
</feature>
<feature type="transmembrane region" description="Helical" evidence="10">
    <location>
        <begin position="207"/>
        <end position="227"/>
    </location>
</feature>
<name>A0A6S6Z5W7_9BURK</name>
<dbReference type="RefSeq" id="WP_175175634.1">
    <property type="nucleotide sequence ID" value="NZ_CADIJX010000004.1"/>
</dbReference>
<dbReference type="PANTHER" id="PTHR43495:SF4">
    <property type="entry name" value="AROMATIC AMINO ACID TRANSPORT PROTEIN AROP"/>
    <property type="match status" value="1"/>
</dbReference>
<keyword evidence="8 10" id="KW-1133">Transmembrane helix</keyword>
<keyword evidence="3" id="KW-0813">Transport</keyword>
<evidence type="ECO:0000256" key="4">
    <source>
        <dbReference type="ARBA" id="ARBA00022475"/>
    </source>
</evidence>
<feature type="domain" description="Amino acid permease/ SLC12A" evidence="11">
    <location>
        <begin position="16"/>
        <end position="456"/>
    </location>
</feature>
<organism evidence="12 13">
    <name type="scientific">Achromobacter pestifer</name>
    <dbReference type="NCBI Taxonomy" id="1353889"/>
    <lineage>
        <taxon>Bacteria</taxon>
        <taxon>Pseudomonadati</taxon>
        <taxon>Pseudomonadota</taxon>
        <taxon>Betaproteobacteria</taxon>
        <taxon>Burkholderiales</taxon>
        <taxon>Alcaligenaceae</taxon>
        <taxon>Achromobacter</taxon>
    </lineage>
</organism>